<evidence type="ECO:0000256" key="1">
    <source>
        <dbReference type="SAM" id="MobiDB-lite"/>
    </source>
</evidence>
<dbReference type="GeneID" id="80533844"/>
<feature type="region of interest" description="Disordered" evidence="1">
    <location>
        <begin position="637"/>
        <end position="661"/>
    </location>
</feature>
<dbReference type="Proteomes" id="UP000501948">
    <property type="component" value="Segment"/>
</dbReference>
<sequence length="661" mass="73900">MPVLDIPILDFLARLPAGSTYLETMARALPERIGTLTLIPNTQIRVIDNTLHLSREFQQLGSHAAVIYKTACRVAIEEEIRNVIWPIALDQTPAAIIHPLWATSANNTPRRVILVPTRYQEGFSLQSYRMSGAWRKMVVPEEAINYFDRVLASNTISDRSVPIVTYLVIGSDDELTQMLATPSYAQADRMATLFSHMFPYMREWLKTQVVTVNFTEYRAIYPDLQPTAIPDNPTSYSNYYQVATIQACLGTAYSSTKLIKAQLYRRYKAACANVETNAMTETDFNAIYNLYGTEVFLPSASILEMLGRVLAIREDLQYDLTVTTGNLASITRMQDQWQLSTYALGMLEQMRLVFAHSQHSSIMFGFHVLHLIERIFTGKGGEFARQYRSAVALQDVIETQLFVGLRRTLPENHKIKNMSLVVYTGALYAGRVAAEEGHKDTFSVFNIAGIAKHIQAAEDRQVCEAISKHLPMGGVVSLGTLARFLLIEEVELALSASPNVKKQTLYHYLRTLRVVCPWRSHFEKGQALEALNELERTQLPKVYDMLDTVKNGLVSAQQAGPPTNEGMARVMALGNSYTRAKALIMSMVDAARDNLDTNPGRTHEEITPIINHIKGLLGSAAQWDTENYGQVIRPVVPAPAIRPPGPQLPPQNDGPPQDPNE</sequence>
<name>A0A3G1NGM8_9MONO</name>
<dbReference type="KEGG" id="vg:80533844"/>
<dbReference type="EMBL" id="MG489864">
    <property type="protein sequence ID" value="AUZ99695.1"/>
    <property type="molecule type" value="Viral_cRNA"/>
</dbReference>
<proteinExistence type="predicted"/>
<keyword evidence="3" id="KW-1185">Reference proteome</keyword>
<evidence type="ECO:0000313" key="3">
    <source>
        <dbReference type="Proteomes" id="UP000501948"/>
    </source>
</evidence>
<protein>
    <submittedName>
        <fullName evidence="2">Uncharacterized protein</fullName>
    </submittedName>
</protein>
<dbReference type="RefSeq" id="YP_010796372.1">
    <property type="nucleotide sequence ID" value="NC_076002.1"/>
</dbReference>
<accession>A0A3G1NGM8</accession>
<evidence type="ECO:0000313" key="2">
    <source>
        <dbReference type="EMBL" id="AUZ99695.1"/>
    </source>
</evidence>
<reference evidence="2" key="1">
    <citation type="submission" date="2017-11" db="EMBL/GenBank/DDBJ databases">
        <title>Genomic characterization, phylogenetic position and in situ localization of a novel member of Mononegavirales in Lepeophtheirus salmonis.</title>
        <authorList>
            <person name="Nylund A."/>
            <person name="Okland A."/>
            <person name="Skoge R."/>
            <person name="Plarre H."/>
        </authorList>
    </citation>
    <scope>NUCLEOTIDE SEQUENCE [LARGE SCALE GENOMIC DNA]</scope>
    <source>
        <strain evidence="2">LS24</strain>
    </source>
</reference>
<organism evidence="2">
    <name type="scientific">Lepeophtheirus virus LS24</name>
    <dbReference type="NCBI Taxonomy" id="2080823"/>
    <lineage>
        <taxon>Viruses</taxon>
        <taxon>Riboviria</taxon>
        <taxon>Orthornavirae</taxon>
        <taxon>Negarnaviricota</taxon>
        <taxon>Haploviricotina</taxon>
        <taxon>Monjiviricetes</taxon>
        <taxon>Mononegavirales</taxon>
    </lineage>
</organism>